<sequence>MLLEVFIRKNFGERYFSFTISIINTFVLLFIPFILDSIKNTFRGGFGYGGESSGFWHVIGTNILWYLFLAAFMYFSWLRRKEIKRSRSSFDFGKFSKYSGDIDKRFKDVQITGRPATIREIETMLEPLPFFVIGFVLMLIGQSLGILLFICSIIYALSNRGAYYIGDNAMLDIIDKVIINENLKEFFVNGKESNEAAGFRSYSHRPSNPDDGQKAYEAGFDDFEEVK</sequence>
<protein>
    <submittedName>
        <fullName evidence="3">Uncharacterized protein</fullName>
    </submittedName>
</protein>
<dbReference type="STRING" id="1792845.BC343_14880"/>
<keyword evidence="2" id="KW-1133">Transmembrane helix</keyword>
<evidence type="ECO:0000313" key="4">
    <source>
        <dbReference type="Proteomes" id="UP000189739"/>
    </source>
</evidence>
<dbReference type="EMBL" id="MBTF01000036">
    <property type="protein sequence ID" value="OOQ57383.1"/>
    <property type="molecule type" value="Genomic_DNA"/>
</dbReference>
<keyword evidence="2" id="KW-0812">Transmembrane</keyword>
<reference evidence="3 4" key="1">
    <citation type="submission" date="2016-07" db="EMBL/GenBank/DDBJ databases">
        <title>Genomic analysis of zinc-resistant bacterium Mucilaginibacter pedocola TBZ30.</title>
        <authorList>
            <person name="Huang J."/>
            <person name="Tang J."/>
        </authorList>
    </citation>
    <scope>NUCLEOTIDE SEQUENCE [LARGE SCALE GENOMIC DNA]</scope>
    <source>
        <strain evidence="3 4">TBZ30</strain>
    </source>
</reference>
<feature type="region of interest" description="Disordered" evidence="1">
    <location>
        <begin position="198"/>
        <end position="227"/>
    </location>
</feature>
<dbReference type="Proteomes" id="UP000189739">
    <property type="component" value="Unassembled WGS sequence"/>
</dbReference>
<comment type="caution">
    <text evidence="3">The sequence shown here is derived from an EMBL/GenBank/DDBJ whole genome shotgun (WGS) entry which is preliminary data.</text>
</comment>
<organism evidence="3 4">
    <name type="scientific">Mucilaginibacter pedocola</name>
    <dbReference type="NCBI Taxonomy" id="1792845"/>
    <lineage>
        <taxon>Bacteria</taxon>
        <taxon>Pseudomonadati</taxon>
        <taxon>Bacteroidota</taxon>
        <taxon>Sphingobacteriia</taxon>
        <taxon>Sphingobacteriales</taxon>
        <taxon>Sphingobacteriaceae</taxon>
        <taxon>Mucilaginibacter</taxon>
    </lineage>
</organism>
<evidence type="ECO:0000313" key="3">
    <source>
        <dbReference type="EMBL" id="OOQ57383.1"/>
    </source>
</evidence>
<accession>A0A1S9P8T7</accession>
<evidence type="ECO:0000256" key="2">
    <source>
        <dbReference type="SAM" id="Phobius"/>
    </source>
</evidence>
<dbReference type="AlphaFoldDB" id="A0A1S9P8T7"/>
<keyword evidence="4" id="KW-1185">Reference proteome</keyword>
<feature type="transmembrane region" description="Helical" evidence="2">
    <location>
        <begin position="15"/>
        <end position="35"/>
    </location>
</feature>
<feature type="transmembrane region" description="Helical" evidence="2">
    <location>
        <begin position="128"/>
        <end position="157"/>
    </location>
</feature>
<feature type="transmembrane region" description="Helical" evidence="2">
    <location>
        <begin position="55"/>
        <end position="77"/>
    </location>
</feature>
<evidence type="ECO:0000256" key="1">
    <source>
        <dbReference type="SAM" id="MobiDB-lite"/>
    </source>
</evidence>
<name>A0A1S9P8T7_9SPHI</name>
<gene>
    <name evidence="3" type="ORF">BC343_14880</name>
</gene>
<proteinExistence type="predicted"/>
<keyword evidence="2" id="KW-0472">Membrane</keyword>